<feature type="compositionally biased region" description="Polar residues" evidence="2">
    <location>
        <begin position="334"/>
        <end position="346"/>
    </location>
</feature>
<dbReference type="Gene3D" id="1.20.5.340">
    <property type="match status" value="1"/>
</dbReference>
<feature type="region of interest" description="Disordered" evidence="2">
    <location>
        <begin position="388"/>
        <end position="415"/>
    </location>
</feature>
<dbReference type="Proteomes" id="UP000749559">
    <property type="component" value="Unassembled WGS sequence"/>
</dbReference>
<feature type="compositionally biased region" description="Low complexity" evidence="2">
    <location>
        <begin position="259"/>
        <end position="276"/>
    </location>
</feature>
<feature type="region of interest" description="Disordered" evidence="2">
    <location>
        <begin position="246"/>
        <end position="280"/>
    </location>
</feature>
<organism evidence="3 4">
    <name type="scientific">Owenia fusiformis</name>
    <name type="common">Polychaete worm</name>
    <dbReference type="NCBI Taxonomy" id="6347"/>
    <lineage>
        <taxon>Eukaryota</taxon>
        <taxon>Metazoa</taxon>
        <taxon>Spiralia</taxon>
        <taxon>Lophotrochozoa</taxon>
        <taxon>Annelida</taxon>
        <taxon>Polychaeta</taxon>
        <taxon>Sedentaria</taxon>
        <taxon>Canalipalpata</taxon>
        <taxon>Sabellida</taxon>
        <taxon>Oweniida</taxon>
        <taxon>Oweniidae</taxon>
        <taxon>Owenia</taxon>
    </lineage>
</organism>
<evidence type="ECO:0000256" key="2">
    <source>
        <dbReference type="SAM" id="MobiDB-lite"/>
    </source>
</evidence>
<feature type="region of interest" description="Disordered" evidence="2">
    <location>
        <begin position="314"/>
        <end position="373"/>
    </location>
</feature>
<sequence length="436" mass="48547">MSPPSDEDLQYYEKILNLLTEGPRNDVVEQLLHDGSEEDFDMIRDYFFEKAKSKVTEHCDSLFGPLAEREEHEVPVNLQPKKRQGKNKLTNTVMDICDLYLYLTDNVDMFPKGVLSTNSFLPEVTVSREASNNMHRNERAASMDVTITVLTQKVKELEVERDSMRKDICTLSSKLDQITGTCKTLQSELEKLTQNTNSMQGNLASITRIVTSSKPSDLVNSNAPPKQTQQVMTNFAESCISGLNASKSLSTQNDPVVPNSSDGSNNVNNNILSESNQVSATPACDVNRMAPDKDYPDASKNTYVSHTQLPSECRSAANNGCNKPNVEPSKQRIKSPTSRGSPQKTYPRTQTPTQPRTLSPTPPRPPRSNLNLNTLKGTSEQVTYGVTETGVWRGPPPTDRGVWKGPDPPGKEWQTWLGNNQLRRKKAAAKQKEYVN</sequence>
<gene>
    <name evidence="3" type="ORF">OFUS_LOCUS133</name>
</gene>
<proteinExistence type="predicted"/>
<evidence type="ECO:0000313" key="3">
    <source>
        <dbReference type="EMBL" id="CAH1772361.1"/>
    </source>
</evidence>
<keyword evidence="1" id="KW-0175">Coiled coil</keyword>
<protein>
    <submittedName>
        <fullName evidence="3">Uncharacterized protein</fullName>
    </submittedName>
</protein>
<reference evidence="3" key="1">
    <citation type="submission" date="2022-03" db="EMBL/GenBank/DDBJ databases">
        <authorList>
            <person name="Martin C."/>
        </authorList>
    </citation>
    <scope>NUCLEOTIDE SEQUENCE</scope>
</reference>
<dbReference type="AlphaFoldDB" id="A0A8S4MUS4"/>
<accession>A0A8S4MUS4</accession>
<dbReference type="EMBL" id="CAIIXF020000001">
    <property type="protein sequence ID" value="CAH1772361.1"/>
    <property type="molecule type" value="Genomic_DNA"/>
</dbReference>
<keyword evidence="4" id="KW-1185">Reference proteome</keyword>
<feature type="compositionally biased region" description="Low complexity" evidence="2">
    <location>
        <begin position="347"/>
        <end position="359"/>
    </location>
</feature>
<feature type="non-terminal residue" evidence="3">
    <location>
        <position position="436"/>
    </location>
</feature>
<comment type="caution">
    <text evidence="3">The sequence shown here is derived from an EMBL/GenBank/DDBJ whole genome shotgun (WGS) entry which is preliminary data.</text>
</comment>
<evidence type="ECO:0000313" key="4">
    <source>
        <dbReference type="Proteomes" id="UP000749559"/>
    </source>
</evidence>
<evidence type="ECO:0000256" key="1">
    <source>
        <dbReference type="SAM" id="Coils"/>
    </source>
</evidence>
<name>A0A8S4MUS4_OWEFU</name>
<feature type="coiled-coil region" evidence="1">
    <location>
        <begin position="147"/>
        <end position="202"/>
    </location>
</feature>